<dbReference type="OrthoDB" id="1798639at2"/>
<name>A0A5J5HX96_9BACI</name>
<sequence length="162" mass="18421">MEILFDNPFIIIILIAALSSMFKNKKKATEEAHRKRGSSHTSASKRERPSNRMDEMKEILKEVTRTLTEEHPAPAKKIEEMYQEKNDGIDQLKETRKQKSVVKGNMKSIATGISQGPDVQTTRAEKKDNGMNIDESTLVDAVVWSEILGPPRAKNPYRNRRA</sequence>
<proteinExistence type="predicted"/>
<accession>A0A5J5HX96</accession>
<dbReference type="EMBL" id="VYKL01000015">
    <property type="protein sequence ID" value="KAA9026353.1"/>
    <property type="molecule type" value="Genomic_DNA"/>
</dbReference>
<feature type="region of interest" description="Disordered" evidence="1">
    <location>
        <begin position="29"/>
        <end position="56"/>
    </location>
</feature>
<feature type="region of interest" description="Disordered" evidence="1">
    <location>
        <begin position="108"/>
        <end position="132"/>
    </location>
</feature>
<dbReference type="Proteomes" id="UP000326671">
    <property type="component" value="Unassembled WGS sequence"/>
</dbReference>
<dbReference type="AlphaFoldDB" id="A0A5J5HX96"/>
<keyword evidence="3" id="KW-1185">Reference proteome</keyword>
<feature type="compositionally biased region" description="Polar residues" evidence="1">
    <location>
        <begin position="111"/>
        <end position="122"/>
    </location>
</feature>
<evidence type="ECO:0000256" key="1">
    <source>
        <dbReference type="SAM" id="MobiDB-lite"/>
    </source>
</evidence>
<protein>
    <submittedName>
        <fullName evidence="2">Uncharacterized protein</fullName>
    </submittedName>
</protein>
<feature type="compositionally biased region" description="Basic and acidic residues" evidence="1">
    <location>
        <begin position="44"/>
        <end position="56"/>
    </location>
</feature>
<comment type="caution">
    <text evidence="2">The sequence shown here is derived from an EMBL/GenBank/DDBJ whole genome shotgun (WGS) entry which is preliminary data.</text>
</comment>
<organism evidence="2 3">
    <name type="scientific">Niallia endozanthoxylica</name>
    <dbReference type="NCBI Taxonomy" id="2036016"/>
    <lineage>
        <taxon>Bacteria</taxon>
        <taxon>Bacillati</taxon>
        <taxon>Bacillota</taxon>
        <taxon>Bacilli</taxon>
        <taxon>Bacillales</taxon>
        <taxon>Bacillaceae</taxon>
        <taxon>Niallia</taxon>
    </lineage>
</organism>
<evidence type="ECO:0000313" key="2">
    <source>
        <dbReference type="EMBL" id="KAA9026353.1"/>
    </source>
</evidence>
<gene>
    <name evidence="2" type="ORF">F4V44_10840</name>
</gene>
<dbReference type="RefSeq" id="WP_150440002.1">
    <property type="nucleotide sequence ID" value="NZ_VYKL01000015.1"/>
</dbReference>
<reference evidence="2 3" key="1">
    <citation type="submission" date="2019-09" db="EMBL/GenBank/DDBJ databases">
        <title>Whole genome sequences of isolates from the Mars Exploration Rovers.</title>
        <authorList>
            <person name="Seuylemezian A."/>
            <person name="Vaishampayan P."/>
        </authorList>
    </citation>
    <scope>NUCLEOTIDE SEQUENCE [LARGE SCALE GENOMIC DNA]</scope>
    <source>
        <strain evidence="2 3">MER_TA_151</strain>
    </source>
</reference>
<evidence type="ECO:0000313" key="3">
    <source>
        <dbReference type="Proteomes" id="UP000326671"/>
    </source>
</evidence>